<proteinExistence type="inferred from homology"/>
<dbReference type="PANTHER" id="PTHR48049:SF167">
    <property type="entry name" value="GLYCOSYLTRANSFERASE"/>
    <property type="match status" value="1"/>
</dbReference>
<dbReference type="AlphaFoldDB" id="A0A6A3BJE9"/>
<dbReference type="CDD" id="cd03784">
    <property type="entry name" value="GT1_Gtf-like"/>
    <property type="match status" value="1"/>
</dbReference>
<keyword evidence="2 3" id="KW-0808">Transferase</keyword>
<dbReference type="Pfam" id="PF00201">
    <property type="entry name" value="UDPGT"/>
    <property type="match status" value="1"/>
</dbReference>
<dbReference type="SUPFAM" id="SSF53756">
    <property type="entry name" value="UDP-Glycosyltransferase/glycogen phosphorylase"/>
    <property type="match status" value="1"/>
</dbReference>
<gene>
    <name evidence="4" type="ORF">F3Y22_tig00110186pilonHSYRG00103</name>
</gene>
<comment type="similarity">
    <text evidence="1 3">Belongs to the UDP-glycosyltransferase family.</text>
</comment>
<keyword evidence="3" id="KW-0328">Glycosyltransferase</keyword>
<evidence type="ECO:0000313" key="5">
    <source>
        <dbReference type="Proteomes" id="UP000436088"/>
    </source>
</evidence>
<evidence type="ECO:0000256" key="2">
    <source>
        <dbReference type="ARBA" id="ARBA00022679"/>
    </source>
</evidence>
<evidence type="ECO:0000256" key="1">
    <source>
        <dbReference type="ARBA" id="ARBA00009995"/>
    </source>
</evidence>
<dbReference type="GO" id="GO:0035251">
    <property type="term" value="F:UDP-glucosyltransferase activity"/>
    <property type="evidence" value="ECO:0007669"/>
    <property type="project" value="InterPro"/>
</dbReference>
<dbReference type="Gene3D" id="3.40.50.2000">
    <property type="entry name" value="Glycogen Phosphorylase B"/>
    <property type="match status" value="2"/>
</dbReference>
<protein>
    <submittedName>
        <fullName evidence="4">UDP-Glycosyltransferase superfamily protein</fullName>
    </submittedName>
</protein>
<dbReference type="InterPro" id="IPR035595">
    <property type="entry name" value="UDP_glycos_trans_CS"/>
</dbReference>
<dbReference type="FunFam" id="3.40.50.2000:FF:000037">
    <property type="entry name" value="Glycosyltransferase"/>
    <property type="match status" value="1"/>
</dbReference>
<reference evidence="4" key="1">
    <citation type="submission" date="2019-09" db="EMBL/GenBank/DDBJ databases">
        <title>Draft genome information of white flower Hibiscus syriacus.</title>
        <authorList>
            <person name="Kim Y.-M."/>
        </authorList>
    </citation>
    <scope>NUCLEOTIDE SEQUENCE [LARGE SCALE GENOMIC DNA]</scope>
    <source>
        <strain evidence="4">YM2019G1</strain>
    </source>
</reference>
<evidence type="ECO:0000313" key="4">
    <source>
        <dbReference type="EMBL" id="KAE8715182.1"/>
    </source>
</evidence>
<dbReference type="PANTHER" id="PTHR48049">
    <property type="entry name" value="GLYCOSYLTRANSFERASE"/>
    <property type="match status" value="1"/>
</dbReference>
<name>A0A6A3BJE9_HIBSY</name>
<dbReference type="Proteomes" id="UP000436088">
    <property type="component" value="Unassembled WGS sequence"/>
</dbReference>
<keyword evidence="5" id="KW-1185">Reference proteome</keyword>
<dbReference type="InterPro" id="IPR050481">
    <property type="entry name" value="UDP-glycosyltransf_plant"/>
</dbReference>
<sequence length="397" mass="43510">MAKKDFHIAMYPWLALGHITPFIHMANKLAERGHRISFFLPAGTLRKVEPFNIHPHLIAFIPVIVPHVQGLPLGAETTNEVPFPLHPLLVTAMDLTEPEIEASLRDRKPHFVFFDFACWLPALTLKLGIKALVYCIISSATIGYLLTPARKIVERGLTGPDLLEPPEGFASSSIKLHAHEARGLTVVTTMDYGSGFSFVKPGALRRSGRAGPAENGVGRTMEKAIKQLRSQDLDILCLLVALKQPMGAETIESALPEGFQERVKGRGFVHGGWVPQHLILNHPSVGCFVTQCGSGSLAEAMVNDCQLLLLPHVGDQIINARLMAGDLRIGVEVEKGEEDGLFTKDGVCKAVKAVMDNESELGKEAKANHAKWKEFLLAPGLERSYMNDFVMKLHTSV</sequence>
<accession>A0A6A3BJE9</accession>
<evidence type="ECO:0000256" key="3">
    <source>
        <dbReference type="RuleBase" id="RU003718"/>
    </source>
</evidence>
<dbReference type="EMBL" id="VEPZ02000866">
    <property type="protein sequence ID" value="KAE8715182.1"/>
    <property type="molecule type" value="Genomic_DNA"/>
</dbReference>
<comment type="caution">
    <text evidence="4">The sequence shown here is derived from an EMBL/GenBank/DDBJ whole genome shotgun (WGS) entry which is preliminary data.</text>
</comment>
<dbReference type="PROSITE" id="PS00375">
    <property type="entry name" value="UDPGT"/>
    <property type="match status" value="1"/>
</dbReference>
<dbReference type="InterPro" id="IPR002213">
    <property type="entry name" value="UDP_glucos_trans"/>
</dbReference>
<organism evidence="4 5">
    <name type="scientific">Hibiscus syriacus</name>
    <name type="common">Rose of Sharon</name>
    <dbReference type="NCBI Taxonomy" id="106335"/>
    <lineage>
        <taxon>Eukaryota</taxon>
        <taxon>Viridiplantae</taxon>
        <taxon>Streptophyta</taxon>
        <taxon>Embryophyta</taxon>
        <taxon>Tracheophyta</taxon>
        <taxon>Spermatophyta</taxon>
        <taxon>Magnoliopsida</taxon>
        <taxon>eudicotyledons</taxon>
        <taxon>Gunneridae</taxon>
        <taxon>Pentapetalae</taxon>
        <taxon>rosids</taxon>
        <taxon>malvids</taxon>
        <taxon>Malvales</taxon>
        <taxon>Malvaceae</taxon>
        <taxon>Malvoideae</taxon>
        <taxon>Hibiscus</taxon>
    </lineage>
</organism>